<organism evidence="7 8">
    <name type="scientific">Hoylesella buccalis</name>
    <dbReference type="NCBI Taxonomy" id="28127"/>
    <lineage>
        <taxon>Bacteria</taxon>
        <taxon>Pseudomonadati</taxon>
        <taxon>Bacteroidota</taxon>
        <taxon>Bacteroidia</taxon>
        <taxon>Bacteroidales</taxon>
        <taxon>Prevotellaceae</taxon>
        <taxon>Hoylesella</taxon>
    </lineage>
</organism>
<evidence type="ECO:0000256" key="2">
    <source>
        <dbReference type="ARBA" id="ARBA00022748"/>
    </source>
</evidence>
<dbReference type="InterPro" id="IPR000866">
    <property type="entry name" value="AhpC/TSA"/>
</dbReference>
<evidence type="ECO:0000313" key="8">
    <source>
        <dbReference type="Proteomes" id="UP000235564"/>
    </source>
</evidence>
<keyword evidence="4" id="KW-0676">Redox-active center</keyword>
<keyword evidence="3" id="KW-1015">Disulfide bond</keyword>
<comment type="caution">
    <text evidence="7">The sequence shown here is derived from an EMBL/GenBank/DDBJ whole genome shotgun (WGS) entry which is preliminary data.</text>
</comment>
<name>A0A2N6QQ98_9BACT</name>
<keyword evidence="5" id="KW-0732">Signal</keyword>
<dbReference type="EMBL" id="PNGJ01000006">
    <property type="protein sequence ID" value="PMC23872.1"/>
    <property type="molecule type" value="Genomic_DNA"/>
</dbReference>
<evidence type="ECO:0000256" key="3">
    <source>
        <dbReference type="ARBA" id="ARBA00023157"/>
    </source>
</evidence>
<proteinExistence type="predicted"/>
<dbReference type="GO" id="GO:0017004">
    <property type="term" value="P:cytochrome complex assembly"/>
    <property type="evidence" value="ECO:0007669"/>
    <property type="project" value="UniProtKB-KW"/>
</dbReference>
<keyword evidence="2" id="KW-0201">Cytochrome c-type biogenesis</keyword>
<dbReference type="InterPro" id="IPR050553">
    <property type="entry name" value="Thioredoxin_ResA/DsbE_sf"/>
</dbReference>
<dbReference type="AlphaFoldDB" id="A0A2N6QQ98"/>
<dbReference type="Pfam" id="PF00578">
    <property type="entry name" value="AhpC-TSA"/>
    <property type="match status" value="1"/>
</dbReference>
<evidence type="ECO:0000313" key="7">
    <source>
        <dbReference type="EMBL" id="PMC23872.1"/>
    </source>
</evidence>
<dbReference type="GO" id="GO:0030313">
    <property type="term" value="C:cell envelope"/>
    <property type="evidence" value="ECO:0007669"/>
    <property type="project" value="UniProtKB-SubCell"/>
</dbReference>
<sequence>MKRACKLKFFILSVATWLFSSGALAQNNFTMSGALTDVGNDSILVEYVERNPDKKIINFATPVNNGHFNFSLSIDKAYQGSLRLKSSPKKVMYFFFVPNEFVNIEGDFIDEYSVRTSGSAFYQQYAKVMDVGRPFHKEFDIAKKEYEAGVAAGDNAVRLDSIRKAANRDINRRMHSVVEEYIVQHPDEDATATLVLDVNMDRVVPVIRKLSPAVRNGRFKGYLDMWQEAFERMAVMRKARKEVPDTAKVGAMAPDFSLPTPQGDTLTLSSLRGKYVLLDFWGSWCTWCIKGFPKMKECYAQYGDRIEFVGIDCNDKAEKWKRALEKYQLPWPQVRDGDAKVETAYRVKGYPYKVLIGPDGKILKTYLGEVETFYQELGQIITSDKD</sequence>
<dbReference type="SUPFAM" id="SSF52833">
    <property type="entry name" value="Thioredoxin-like"/>
    <property type="match status" value="1"/>
</dbReference>
<feature type="chain" id="PRO_5014970072" evidence="5">
    <location>
        <begin position="26"/>
        <end position="386"/>
    </location>
</feature>
<dbReference type="OrthoDB" id="9794348at2"/>
<dbReference type="InterPro" id="IPR036249">
    <property type="entry name" value="Thioredoxin-like_sf"/>
</dbReference>
<dbReference type="GO" id="GO:0016491">
    <property type="term" value="F:oxidoreductase activity"/>
    <property type="evidence" value="ECO:0007669"/>
    <property type="project" value="InterPro"/>
</dbReference>
<dbReference type="PROSITE" id="PS51352">
    <property type="entry name" value="THIOREDOXIN_2"/>
    <property type="match status" value="1"/>
</dbReference>
<accession>A0A2N6QQ98</accession>
<feature type="signal peptide" evidence="5">
    <location>
        <begin position="1"/>
        <end position="25"/>
    </location>
</feature>
<dbReference type="InterPro" id="IPR013766">
    <property type="entry name" value="Thioredoxin_domain"/>
</dbReference>
<comment type="subcellular location">
    <subcellularLocation>
        <location evidence="1">Cell envelope</location>
    </subcellularLocation>
</comment>
<evidence type="ECO:0000259" key="6">
    <source>
        <dbReference type="PROSITE" id="PS51352"/>
    </source>
</evidence>
<dbReference type="PANTHER" id="PTHR42852:SF6">
    <property type="entry name" value="THIOL:DISULFIDE INTERCHANGE PROTEIN DSBE"/>
    <property type="match status" value="1"/>
</dbReference>
<gene>
    <name evidence="7" type="ORF">CJ231_08195</name>
</gene>
<evidence type="ECO:0000256" key="5">
    <source>
        <dbReference type="SAM" id="SignalP"/>
    </source>
</evidence>
<feature type="domain" description="Thioredoxin" evidence="6">
    <location>
        <begin position="247"/>
        <end position="386"/>
    </location>
</feature>
<dbReference type="Gene3D" id="3.40.30.10">
    <property type="entry name" value="Glutaredoxin"/>
    <property type="match status" value="1"/>
</dbReference>
<dbReference type="Proteomes" id="UP000235564">
    <property type="component" value="Unassembled WGS sequence"/>
</dbReference>
<protein>
    <submittedName>
        <fullName evidence="7">TlpA family protein disulfide reductase</fullName>
    </submittedName>
</protein>
<dbReference type="GO" id="GO:0016209">
    <property type="term" value="F:antioxidant activity"/>
    <property type="evidence" value="ECO:0007669"/>
    <property type="project" value="InterPro"/>
</dbReference>
<evidence type="ECO:0000256" key="1">
    <source>
        <dbReference type="ARBA" id="ARBA00004196"/>
    </source>
</evidence>
<evidence type="ECO:0000256" key="4">
    <source>
        <dbReference type="ARBA" id="ARBA00023284"/>
    </source>
</evidence>
<reference evidence="7 8" key="1">
    <citation type="submission" date="2017-09" db="EMBL/GenBank/DDBJ databases">
        <title>Bacterial strain isolated from the female urinary microbiota.</title>
        <authorList>
            <person name="Thomas-White K."/>
            <person name="Kumar N."/>
            <person name="Forster S."/>
            <person name="Putonti C."/>
            <person name="Lawley T."/>
            <person name="Wolfe A.J."/>
        </authorList>
    </citation>
    <scope>NUCLEOTIDE SEQUENCE [LARGE SCALE GENOMIC DNA]</scope>
    <source>
        <strain evidence="7 8">UMB0536</strain>
    </source>
</reference>
<dbReference type="PANTHER" id="PTHR42852">
    <property type="entry name" value="THIOL:DISULFIDE INTERCHANGE PROTEIN DSBE"/>
    <property type="match status" value="1"/>
</dbReference>
<dbReference type="CDD" id="cd02966">
    <property type="entry name" value="TlpA_like_family"/>
    <property type="match status" value="1"/>
</dbReference>